<evidence type="ECO:0000256" key="1">
    <source>
        <dbReference type="ARBA" id="ARBA00006133"/>
    </source>
</evidence>
<feature type="compositionally biased region" description="Low complexity" evidence="2">
    <location>
        <begin position="992"/>
        <end position="1001"/>
    </location>
</feature>
<gene>
    <name evidence="4" type="primary">TEL2</name>
    <name evidence="4" type="ORF">DFQ27_002277</name>
</gene>
<dbReference type="PANTHER" id="PTHR15830">
    <property type="entry name" value="TELOMERE LENGTH REGULATION PROTEIN TEL2 FAMILY MEMBER"/>
    <property type="match status" value="1"/>
</dbReference>
<keyword evidence="5" id="KW-1185">Reference proteome</keyword>
<organism evidence="4 5">
    <name type="scientific">Actinomortierella ambigua</name>
    <dbReference type="NCBI Taxonomy" id="1343610"/>
    <lineage>
        <taxon>Eukaryota</taxon>
        <taxon>Fungi</taxon>
        <taxon>Fungi incertae sedis</taxon>
        <taxon>Mucoromycota</taxon>
        <taxon>Mortierellomycotina</taxon>
        <taxon>Mortierellomycetes</taxon>
        <taxon>Mortierellales</taxon>
        <taxon>Mortierellaceae</taxon>
        <taxon>Actinomortierella</taxon>
    </lineage>
</organism>
<dbReference type="GO" id="GO:0042162">
    <property type="term" value="F:telomeric DNA binding"/>
    <property type="evidence" value="ECO:0007669"/>
    <property type="project" value="TreeGrafter"/>
</dbReference>
<dbReference type="Proteomes" id="UP000807716">
    <property type="component" value="Unassembled WGS sequence"/>
</dbReference>
<dbReference type="GO" id="GO:0051879">
    <property type="term" value="F:Hsp90 protein binding"/>
    <property type="evidence" value="ECO:0007669"/>
    <property type="project" value="TreeGrafter"/>
</dbReference>
<evidence type="ECO:0000313" key="5">
    <source>
        <dbReference type="Proteomes" id="UP000807716"/>
    </source>
</evidence>
<feature type="compositionally biased region" description="Acidic residues" evidence="2">
    <location>
        <begin position="602"/>
        <end position="630"/>
    </location>
</feature>
<sequence>MTTRSGDHASLTNEHNSIAAHVKQLHDLLLHAPQPAGVGTVARVLSEPLSFLGLETGGASWTGPMPTIDGRLYLIQYLLPHHINFILDHIVLDWLSALPTTVQTSCFEAYFVPPASKDAPGVPGESSTEIIGCVHLMAVQTLVERLTSRDFSSSHSFVNSTILRLLRINVSSISLLSRWRAVSTLYSRGGNHTNDGRHMASSQLMPYWQDFVTRLYSIPVRVANVLGQDFASIPEDFQDRVFYERQAKFIAEAVGQTRKLHPIEPLVTQVLASATSKLAILGQTNVLAETMLATTMDPIRGFIGDRDAMAAWKEIFGLCSIKTLSSLLASILARLQHSALTFATDTDQLWCVQQHASMLHRIGYGPDSPLGSAVVEDTLSFGKVYNTSAVRTLVCLQSGWPDQVECDGVLAKSFKRALSIWSDSHFVRNSVPEYQRYILEQMLVIVGYLGAKILDEEGTEAIFWSGMPEWLNLTDFSRRKLGLVLAEEVSKVVIKTGKPVDFELDDADPEIRFLRSLVRLRDGQQPAATPFVSGHDVVGDNSSSSHATVRPPSPTETMAHSTAMDEDIDEEDPDAPVEQFSRMDTPYSSKHQRIVGLHGNFSDEDEAEGEDDDDLKPYAMDEESDPDEELGSLRKSKVNPPIYLRDLNLYLRASEDREKAEVGLLAAADLIRKKAESLELNEYAERLTVTLVTLQDSFDLPKFTELREKALVALVITLPPVVVRMLSAEFYEKGLSFGQRLTILSALSIGAQELSGRNVLSETGLATPFAQGQQAERSSPLSKAATATGTPASDATMPPLSMESIQTAIALTQTRRFSQKSAVEARRLPPKINPFSKLAPVFIGDLLGRWGGNRGPGAEQGYDVIRKSPLVLLDRFVATLGVFVYFGGNSSSLIAMTRELFRFLLALRYYVPTAAQMATLPSAGLQQAKVTPPRPLTSGKGSLMDDQFGTIYNRTNLSSSPSSILQLGQDGSAAGATISEAGSRMHALQTISSSNNARSSSQGTAQPGVPGSQLSPGLVQTILFDMLILMNPPPGSLSDELFVVEFGQDLAETQAWAAELWERPLDGEEKTRIYTAAVLQRCHELQQKFMR</sequence>
<dbReference type="InterPro" id="IPR038528">
    <property type="entry name" value="TEL2_C_sf"/>
</dbReference>
<evidence type="ECO:0000259" key="3">
    <source>
        <dbReference type="Pfam" id="PF10193"/>
    </source>
</evidence>
<dbReference type="Pfam" id="PF10193">
    <property type="entry name" value="Telomere_reg-2"/>
    <property type="match status" value="1"/>
</dbReference>
<name>A0A9P6U7K1_9FUNG</name>
<accession>A0A9P6U7K1</accession>
<feature type="compositionally biased region" description="Polar residues" evidence="2">
    <location>
        <begin position="770"/>
        <end position="793"/>
    </location>
</feature>
<dbReference type="EMBL" id="JAAAJB010000184">
    <property type="protein sequence ID" value="KAG0262534.1"/>
    <property type="molecule type" value="Genomic_DNA"/>
</dbReference>
<feature type="domain" description="Telomere length regulation protein conserved" evidence="3">
    <location>
        <begin position="641"/>
        <end position="751"/>
    </location>
</feature>
<feature type="region of interest" description="Disordered" evidence="2">
    <location>
        <begin position="527"/>
        <end position="634"/>
    </location>
</feature>
<dbReference type="AlphaFoldDB" id="A0A9P6U7K1"/>
<dbReference type="PANTHER" id="PTHR15830:SF10">
    <property type="entry name" value="TELOMERE LENGTH REGULATION PROTEIN TEL2 HOMOLOG"/>
    <property type="match status" value="1"/>
</dbReference>
<proteinExistence type="inferred from homology"/>
<comment type="similarity">
    <text evidence="1">Belongs to the TEL2 family.</text>
</comment>
<dbReference type="Gene3D" id="1.25.40.720">
    <property type="entry name" value="Telomere length regulation protein 2, C-terminal domain"/>
    <property type="match status" value="2"/>
</dbReference>
<evidence type="ECO:0000313" key="4">
    <source>
        <dbReference type="EMBL" id="KAG0262534.1"/>
    </source>
</evidence>
<dbReference type="OrthoDB" id="10258062at2759"/>
<feature type="compositionally biased region" description="Acidic residues" evidence="2">
    <location>
        <begin position="564"/>
        <end position="575"/>
    </location>
</feature>
<evidence type="ECO:0000256" key="2">
    <source>
        <dbReference type="SAM" id="MobiDB-lite"/>
    </source>
</evidence>
<reference evidence="4" key="1">
    <citation type="journal article" date="2020" name="Fungal Divers.">
        <title>Resolving the Mortierellaceae phylogeny through synthesis of multi-gene phylogenetics and phylogenomics.</title>
        <authorList>
            <person name="Vandepol N."/>
            <person name="Liber J."/>
            <person name="Desiro A."/>
            <person name="Na H."/>
            <person name="Kennedy M."/>
            <person name="Barry K."/>
            <person name="Grigoriev I.V."/>
            <person name="Miller A.N."/>
            <person name="O'Donnell K."/>
            <person name="Stajich J.E."/>
            <person name="Bonito G."/>
        </authorList>
    </citation>
    <scope>NUCLEOTIDE SEQUENCE</scope>
    <source>
        <strain evidence="4">BC1065</strain>
    </source>
</reference>
<comment type="caution">
    <text evidence="4">The sequence shown here is derived from an EMBL/GenBank/DDBJ whole genome shotgun (WGS) entry which is preliminary data.</text>
</comment>
<feature type="region of interest" description="Disordered" evidence="2">
    <location>
        <begin position="991"/>
        <end position="1013"/>
    </location>
</feature>
<dbReference type="InterPro" id="IPR051970">
    <property type="entry name" value="TEL2_Regulation"/>
</dbReference>
<dbReference type="GO" id="GO:0005829">
    <property type="term" value="C:cytosol"/>
    <property type="evidence" value="ECO:0007669"/>
    <property type="project" value="TreeGrafter"/>
</dbReference>
<dbReference type="GO" id="GO:0051083">
    <property type="term" value="P:'de novo' cotranslational protein folding"/>
    <property type="evidence" value="ECO:0007669"/>
    <property type="project" value="TreeGrafter"/>
</dbReference>
<protein>
    <submittedName>
        <fullName evidence="4">Telomere binding protein</fullName>
    </submittedName>
</protein>
<feature type="region of interest" description="Disordered" evidence="2">
    <location>
        <begin position="770"/>
        <end position="798"/>
    </location>
</feature>
<dbReference type="InterPro" id="IPR019337">
    <property type="entry name" value="Telomere_length_regulation_dom"/>
</dbReference>